<dbReference type="PANTHER" id="PTHR42103:SF2">
    <property type="entry name" value="AB HYDROLASE-1 DOMAIN-CONTAINING PROTEIN"/>
    <property type="match status" value="1"/>
</dbReference>
<evidence type="ECO:0000313" key="1">
    <source>
        <dbReference type="EMBL" id="OGL46382.1"/>
    </source>
</evidence>
<dbReference type="Gene3D" id="3.40.50.1820">
    <property type="entry name" value="alpha/beta hydrolase"/>
    <property type="match status" value="1"/>
</dbReference>
<protein>
    <recommendedName>
        <fullName evidence="3">Serine aminopeptidase S33 domain-containing protein</fullName>
    </recommendedName>
</protein>
<reference evidence="1 2" key="1">
    <citation type="journal article" date="2016" name="Nat. Commun.">
        <title>Thousands of microbial genomes shed light on interconnected biogeochemical processes in an aquifer system.</title>
        <authorList>
            <person name="Anantharaman K."/>
            <person name="Brown C.T."/>
            <person name="Hug L.A."/>
            <person name="Sharon I."/>
            <person name="Castelle C.J."/>
            <person name="Probst A.J."/>
            <person name="Thomas B.C."/>
            <person name="Singh A."/>
            <person name="Wilkins M.J."/>
            <person name="Karaoz U."/>
            <person name="Brodie E.L."/>
            <person name="Williams K.H."/>
            <person name="Hubbard S.S."/>
            <person name="Banfield J.F."/>
        </authorList>
    </citation>
    <scope>NUCLEOTIDE SEQUENCE [LARGE SCALE GENOMIC DNA]</scope>
</reference>
<dbReference type="PANTHER" id="PTHR42103">
    <property type="entry name" value="ALPHA/BETA-HYDROLASES SUPERFAMILY PROTEIN"/>
    <property type="match status" value="1"/>
</dbReference>
<name>A0A1F7RXV2_9BACT</name>
<dbReference type="Proteomes" id="UP000179266">
    <property type="component" value="Unassembled WGS sequence"/>
</dbReference>
<comment type="caution">
    <text evidence="1">The sequence shown here is derived from an EMBL/GenBank/DDBJ whole genome shotgun (WGS) entry which is preliminary data.</text>
</comment>
<dbReference type="SUPFAM" id="SSF53474">
    <property type="entry name" value="alpha/beta-Hydrolases"/>
    <property type="match status" value="1"/>
</dbReference>
<dbReference type="EMBL" id="MGDD01000130">
    <property type="protein sequence ID" value="OGL46382.1"/>
    <property type="molecule type" value="Genomic_DNA"/>
</dbReference>
<sequence length="235" mass="26200">MLNKPEKMKVEQVRFPSYGSFLMLEGEYTASVGEPPFYGAILCHPHPLYGGNMHNILILKLREKLQETGISTIRFNFRGTGLSEGEHDYGNNEVLDISGASKYFTDRGVLSTRQIIIGYSFGAAMGLKFLENNPDYLCFVGIALPTSFKEYFHAGAVIHTPSLLISGDIDEISSLEEAVRLVEIKNPETYSVPGGNHLFTGTDPDKKQSRISHVTEKTIEFIRKNIQCESNKSNT</sequence>
<organism evidence="1 2">
    <name type="scientific">Candidatus Schekmanbacteria bacterium RBG_13_48_7</name>
    <dbReference type="NCBI Taxonomy" id="1817878"/>
    <lineage>
        <taxon>Bacteria</taxon>
        <taxon>Candidatus Schekmaniibacteriota</taxon>
    </lineage>
</organism>
<dbReference type="AlphaFoldDB" id="A0A1F7RXV2"/>
<accession>A0A1F7RXV2</accession>
<proteinExistence type="predicted"/>
<evidence type="ECO:0008006" key="3">
    <source>
        <dbReference type="Google" id="ProtNLM"/>
    </source>
</evidence>
<dbReference type="InterPro" id="IPR029058">
    <property type="entry name" value="AB_hydrolase_fold"/>
</dbReference>
<evidence type="ECO:0000313" key="2">
    <source>
        <dbReference type="Proteomes" id="UP000179266"/>
    </source>
</evidence>
<gene>
    <name evidence="1" type="ORF">A2161_03030</name>
</gene>